<protein>
    <submittedName>
        <fullName evidence="1">Uncharacterized protein</fullName>
    </submittedName>
</protein>
<evidence type="ECO:0000313" key="2">
    <source>
        <dbReference type="Proteomes" id="UP000294360"/>
    </source>
</evidence>
<dbReference type="EMBL" id="LR536450">
    <property type="protein sequence ID" value="VFU09386.1"/>
    <property type="molecule type" value="Genomic_DNA"/>
</dbReference>
<name>A0A4U8Z261_METTU</name>
<dbReference type="AlphaFoldDB" id="A0A4U8Z261"/>
<dbReference type="KEGG" id="mtun:MTUNDRAET4_2499"/>
<reference evidence="1 2" key="1">
    <citation type="submission" date="2019-03" db="EMBL/GenBank/DDBJ databases">
        <authorList>
            <person name="Kox A.R. M."/>
        </authorList>
    </citation>
    <scope>NUCLEOTIDE SEQUENCE [LARGE SCALE GENOMIC DNA]</scope>
    <source>
        <strain evidence="1">MTUNDRAET4 annotated genome</strain>
    </source>
</reference>
<dbReference type="Proteomes" id="UP000294360">
    <property type="component" value="Chromosome"/>
</dbReference>
<proteinExistence type="predicted"/>
<evidence type="ECO:0000313" key="1">
    <source>
        <dbReference type="EMBL" id="VFU09386.1"/>
    </source>
</evidence>
<gene>
    <name evidence="1" type="ORF">MTUNDRAET4_2499</name>
</gene>
<organism evidence="1 2">
    <name type="scientific">Methylocella tundrae</name>
    <dbReference type="NCBI Taxonomy" id="227605"/>
    <lineage>
        <taxon>Bacteria</taxon>
        <taxon>Pseudomonadati</taxon>
        <taxon>Pseudomonadota</taxon>
        <taxon>Alphaproteobacteria</taxon>
        <taxon>Hyphomicrobiales</taxon>
        <taxon>Beijerinckiaceae</taxon>
        <taxon>Methylocella</taxon>
    </lineage>
</organism>
<accession>A0A4U8Z261</accession>
<sequence length="65" mass="6936">MPRARRHCGGIGFAGETPAPRIDAACHEPPNLGQLQTLRYVALFSFPQLMVGATGIEPVTPTMST</sequence>